<dbReference type="EMBL" id="JAWDJW010010172">
    <property type="protein sequence ID" value="KAK3049840.1"/>
    <property type="molecule type" value="Genomic_DNA"/>
</dbReference>
<keyword evidence="2" id="KW-1185">Reference proteome</keyword>
<reference evidence="1" key="1">
    <citation type="submission" date="2024-09" db="EMBL/GenBank/DDBJ databases">
        <title>Black Yeasts Isolated from many extreme environments.</title>
        <authorList>
            <person name="Coleine C."/>
            <person name="Stajich J.E."/>
            <person name="Selbmann L."/>
        </authorList>
    </citation>
    <scope>NUCLEOTIDE SEQUENCE</scope>
    <source>
        <strain evidence="1">CCFEE 5737</strain>
    </source>
</reference>
<organism evidence="1 2">
    <name type="scientific">Coniosporium uncinatum</name>
    <dbReference type="NCBI Taxonomy" id="93489"/>
    <lineage>
        <taxon>Eukaryota</taxon>
        <taxon>Fungi</taxon>
        <taxon>Dikarya</taxon>
        <taxon>Ascomycota</taxon>
        <taxon>Pezizomycotina</taxon>
        <taxon>Dothideomycetes</taxon>
        <taxon>Dothideomycetes incertae sedis</taxon>
        <taxon>Coniosporium</taxon>
    </lineage>
</organism>
<dbReference type="Proteomes" id="UP001186974">
    <property type="component" value="Unassembled WGS sequence"/>
</dbReference>
<accession>A0ACC3CXQ6</accession>
<evidence type="ECO:0000313" key="1">
    <source>
        <dbReference type="EMBL" id="KAK3049840.1"/>
    </source>
</evidence>
<proteinExistence type="predicted"/>
<protein>
    <submittedName>
        <fullName evidence="1">Uncharacterized protein</fullName>
    </submittedName>
</protein>
<evidence type="ECO:0000313" key="2">
    <source>
        <dbReference type="Proteomes" id="UP001186974"/>
    </source>
</evidence>
<name>A0ACC3CXQ6_9PEZI</name>
<sequence length="228" mass="24495">MVALLEDGEWGIWVVDPAGLPNNPKNGTSAFVYSGYAGAEPSSNSSVTSSSGLAPMTPKTRRVKEEALFTTPSPSTTRTLHRGGISVLPKLSANSHSERDESIVVWFDDRIYSSKGSIACSEGLSLARFDGFDLHGELLNNVDQFPQPSGPTASHDLLIAAEHRYVILGNTRSSDFEEQPTTGALVRTEQSDDPFVDSDRNLLANGALDLDGMDRLLNGMGQAGRRLS</sequence>
<feature type="non-terminal residue" evidence="1">
    <location>
        <position position="228"/>
    </location>
</feature>
<gene>
    <name evidence="1" type="ORF">LTS18_012689</name>
</gene>
<comment type="caution">
    <text evidence="1">The sequence shown here is derived from an EMBL/GenBank/DDBJ whole genome shotgun (WGS) entry which is preliminary data.</text>
</comment>